<dbReference type="STRING" id="796604.A0A2X0MQX4"/>
<name>A0A2X0MQX4_9BASI</name>
<feature type="domain" description="Asl1-like glycosyl hydrolase catalytic" evidence="2">
    <location>
        <begin position="45"/>
        <end position="295"/>
    </location>
</feature>
<evidence type="ECO:0000313" key="4">
    <source>
        <dbReference type="Proteomes" id="UP000249464"/>
    </source>
</evidence>
<keyword evidence="1" id="KW-0732">Signal</keyword>
<dbReference type="GO" id="GO:0009277">
    <property type="term" value="C:fungal-type cell wall"/>
    <property type="evidence" value="ECO:0007669"/>
    <property type="project" value="TreeGrafter"/>
</dbReference>
<evidence type="ECO:0000313" key="3">
    <source>
        <dbReference type="EMBL" id="SGZ26880.1"/>
    </source>
</evidence>
<dbReference type="Gene3D" id="3.20.20.80">
    <property type="entry name" value="Glycosidases"/>
    <property type="match status" value="1"/>
</dbReference>
<dbReference type="AlphaFoldDB" id="A0A2X0MQX4"/>
<dbReference type="GO" id="GO:0071966">
    <property type="term" value="P:fungal-type cell wall polysaccharide metabolic process"/>
    <property type="evidence" value="ECO:0007669"/>
    <property type="project" value="TreeGrafter"/>
</dbReference>
<organism evidence="3 4">
    <name type="scientific">Microbotryum silenes-dioicae</name>
    <dbReference type="NCBI Taxonomy" id="796604"/>
    <lineage>
        <taxon>Eukaryota</taxon>
        <taxon>Fungi</taxon>
        <taxon>Dikarya</taxon>
        <taxon>Basidiomycota</taxon>
        <taxon>Pucciniomycotina</taxon>
        <taxon>Microbotryomycetes</taxon>
        <taxon>Microbotryales</taxon>
        <taxon>Microbotryaceae</taxon>
        <taxon>Microbotryum</taxon>
    </lineage>
</organism>
<evidence type="ECO:0000259" key="2">
    <source>
        <dbReference type="Pfam" id="PF11790"/>
    </source>
</evidence>
<keyword evidence="4" id="KW-1185">Reference proteome</keyword>
<feature type="signal peptide" evidence="1">
    <location>
        <begin position="1"/>
        <end position="19"/>
    </location>
</feature>
<gene>
    <name evidence="3" type="primary">BQ5605_C025g09984</name>
    <name evidence="3" type="ORF">BQ5605_C025G09984</name>
</gene>
<dbReference type="Pfam" id="PF11790">
    <property type="entry name" value="Glyco_hydro_cc"/>
    <property type="match status" value="1"/>
</dbReference>
<dbReference type="SUPFAM" id="SSF51445">
    <property type="entry name" value="(Trans)glycosidases"/>
    <property type="match status" value="1"/>
</dbReference>
<dbReference type="PANTHER" id="PTHR34154">
    <property type="entry name" value="ALKALI-SENSITIVE LINKAGE PROTEIN 1"/>
    <property type="match status" value="1"/>
</dbReference>
<sequence length="299" mass="32817">MLVRYSFVALAALIGVTSALDLKEQALLEVRVSRRAAKTTSSKKGLGYNTASLLSQFERRKSLAWAYNWANSVTNGNQPALSPEVDFVPMLWGSDATGWSAAAKKRIAQGGKYLLGFNEPDLPSQSNITPARAAQLWKQNMEPFVGKARLVSPAVTNGAFTSDGAPMGVNWMADFLGNCTPCHIDAIALHWYDAAWNTGYFFNYLTDAHKKFNKPIWLTEVRIRYTPCSGQCGVLIHLAKKFAGSGTTAEQQAFLKKVIPWLEKTPWIQRYAGFGAFAGQYVNANGGLTAIGDTYMRTV</sequence>
<feature type="chain" id="PRO_5016163091" evidence="1">
    <location>
        <begin position="20"/>
        <end position="299"/>
    </location>
</feature>
<dbReference type="InterPro" id="IPR024655">
    <property type="entry name" value="Asl1_glyco_hydro_catalytic"/>
</dbReference>
<evidence type="ECO:0000256" key="1">
    <source>
        <dbReference type="SAM" id="SignalP"/>
    </source>
</evidence>
<reference evidence="3 4" key="1">
    <citation type="submission" date="2016-11" db="EMBL/GenBank/DDBJ databases">
        <authorList>
            <person name="Jaros S."/>
            <person name="Januszkiewicz K."/>
            <person name="Wedrychowicz H."/>
        </authorList>
    </citation>
    <scope>NUCLEOTIDE SEQUENCE [LARGE SCALE GENOMIC DNA]</scope>
</reference>
<dbReference type="InterPro" id="IPR053183">
    <property type="entry name" value="ASL1"/>
</dbReference>
<dbReference type="EMBL" id="FQNC01000087">
    <property type="protein sequence ID" value="SGZ26880.1"/>
    <property type="molecule type" value="Genomic_DNA"/>
</dbReference>
<accession>A0A2X0MQX4</accession>
<protein>
    <submittedName>
        <fullName evidence="3">BQ5605_C025g09984 protein</fullName>
    </submittedName>
</protein>
<dbReference type="PANTHER" id="PTHR34154:SF10">
    <property type="entry name" value="ASL1-LIKE GLYCOSYL HYDROLASE CATALYTIC DOMAIN-CONTAINING PROTEIN"/>
    <property type="match status" value="1"/>
</dbReference>
<dbReference type="InterPro" id="IPR017853">
    <property type="entry name" value="GH"/>
</dbReference>
<dbReference type="Proteomes" id="UP000249464">
    <property type="component" value="Unassembled WGS sequence"/>
</dbReference>
<proteinExistence type="predicted"/>